<name>A0A653A8B1_9BACT</name>
<evidence type="ECO:0000259" key="1">
    <source>
        <dbReference type="Pfam" id="PF00117"/>
    </source>
</evidence>
<sequence length="236" mass="26716">MKIHFIIHESFESPGAIEVWAKNKNHQISFTRVYLYEKYPETLENIEMLIVMGGPQSPETTLEECPYFNAEAELGFIRKVIDADKKVLGVCLGAQMIGEAFGAKVEHSPNKEIGIFDILLTEEAKGDSFFSTLPEKFSSAHWHGDMPGLTAEAKVLAFSEGCPRQIMQYAPKIYGFQCHLEFTNNSIKTMIESGGEEITQNIGLPYVQTSEELLNYNYSEMNGILFRFLDYFEGKI</sequence>
<dbReference type="GO" id="GO:0005829">
    <property type="term" value="C:cytosol"/>
    <property type="evidence" value="ECO:0007669"/>
    <property type="project" value="TreeGrafter"/>
</dbReference>
<reference evidence="2" key="1">
    <citation type="submission" date="2018-07" db="EMBL/GenBank/DDBJ databases">
        <authorList>
            <consortium name="Genoscope - CEA"/>
            <person name="William W."/>
        </authorList>
    </citation>
    <scope>NUCLEOTIDE SEQUENCE</scope>
    <source>
        <strain evidence="2">IK1</strain>
    </source>
</reference>
<dbReference type="InterPro" id="IPR044992">
    <property type="entry name" value="ChyE-like"/>
</dbReference>
<dbReference type="PANTHER" id="PTHR42695:SF5">
    <property type="entry name" value="GLUTAMINE AMIDOTRANSFERASE YLR126C-RELATED"/>
    <property type="match status" value="1"/>
</dbReference>
<dbReference type="FunFam" id="3.40.50.880:FF:000033">
    <property type="entry name" value="Glutamine amidotransferase class-I"/>
    <property type="match status" value="1"/>
</dbReference>
<dbReference type="PROSITE" id="PS51273">
    <property type="entry name" value="GATASE_TYPE_1"/>
    <property type="match status" value="1"/>
</dbReference>
<dbReference type="AlphaFoldDB" id="A0A653A8B1"/>
<dbReference type="Pfam" id="PF00117">
    <property type="entry name" value="GATase"/>
    <property type="match status" value="1"/>
</dbReference>
<keyword evidence="2" id="KW-0315">Glutamine amidotransferase</keyword>
<accession>A0A653A8B1</accession>
<dbReference type="Gene3D" id="3.40.50.880">
    <property type="match status" value="1"/>
</dbReference>
<organism evidence="2">
    <name type="scientific">uncultured Paludibacter sp</name>
    <dbReference type="NCBI Taxonomy" id="497635"/>
    <lineage>
        <taxon>Bacteria</taxon>
        <taxon>Pseudomonadati</taxon>
        <taxon>Bacteroidota</taxon>
        <taxon>Bacteroidia</taxon>
        <taxon>Bacteroidales</taxon>
        <taxon>Paludibacteraceae</taxon>
        <taxon>Paludibacter</taxon>
        <taxon>environmental samples</taxon>
    </lineage>
</organism>
<gene>
    <name evidence="2" type="primary">yfeJ</name>
    <name evidence="2" type="ORF">TRIP_D250020</name>
</gene>
<evidence type="ECO:0000313" key="2">
    <source>
        <dbReference type="EMBL" id="VBB44243.1"/>
    </source>
</evidence>
<dbReference type="GO" id="GO:0016740">
    <property type="term" value="F:transferase activity"/>
    <property type="evidence" value="ECO:0007669"/>
    <property type="project" value="UniProtKB-KW"/>
</dbReference>
<proteinExistence type="predicted"/>
<dbReference type="EMBL" id="UPXZ01000018">
    <property type="protein sequence ID" value="VBB44243.1"/>
    <property type="molecule type" value="Genomic_DNA"/>
</dbReference>
<dbReference type="CDD" id="cd01741">
    <property type="entry name" value="GATase1_1"/>
    <property type="match status" value="1"/>
</dbReference>
<protein>
    <submittedName>
        <fullName evidence="2">Putative glutamine amidotransferase-like protein YfeJ</fullName>
    </submittedName>
</protein>
<feature type="domain" description="Glutamine amidotransferase" evidence="1">
    <location>
        <begin position="33"/>
        <end position="187"/>
    </location>
</feature>
<dbReference type="InterPro" id="IPR017926">
    <property type="entry name" value="GATASE"/>
</dbReference>
<dbReference type="InterPro" id="IPR029062">
    <property type="entry name" value="Class_I_gatase-like"/>
</dbReference>
<dbReference type="PANTHER" id="PTHR42695">
    <property type="entry name" value="GLUTAMINE AMIDOTRANSFERASE YLR126C-RELATED"/>
    <property type="match status" value="1"/>
</dbReference>
<keyword evidence="2" id="KW-0808">Transferase</keyword>
<dbReference type="NCBIfam" id="NF006098">
    <property type="entry name" value="PRK08250.1"/>
    <property type="match status" value="1"/>
</dbReference>
<dbReference type="SUPFAM" id="SSF52317">
    <property type="entry name" value="Class I glutamine amidotransferase-like"/>
    <property type="match status" value="1"/>
</dbReference>